<dbReference type="GO" id="GO:0030288">
    <property type="term" value="C:outer membrane-bounded periplasmic space"/>
    <property type="evidence" value="ECO:0007669"/>
    <property type="project" value="TreeGrafter"/>
</dbReference>
<comment type="caution">
    <text evidence="11">The sequence shown here is derived from an EMBL/GenBank/DDBJ whole genome shotgun (WGS) entry which is preliminary data.</text>
</comment>
<evidence type="ECO:0000256" key="9">
    <source>
        <dbReference type="SAM" id="SignalP"/>
    </source>
</evidence>
<dbReference type="GO" id="GO:0006508">
    <property type="term" value="P:proteolysis"/>
    <property type="evidence" value="ECO:0007669"/>
    <property type="project" value="UniProtKB-KW"/>
</dbReference>
<dbReference type="Pfam" id="PF01471">
    <property type="entry name" value="PG_binding_1"/>
    <property type="match status" value="1"/>
</dbReference>
<dbReference type="SMART" id="SM00245">
    <property type="entry name" value="TSPc"/>
    <property type="match status" value="1"/>
</dbReference>
<sequence>MNKKVVALLMALSLAVGAGGTYAGMEIADKNEQATVPAMSSKVVSSDSDEKSTSTNESKEFAKIKQVYDMISNQYYKDVDEDKLLNGAIQGMVDTLDDPYSVYMDKKTSQQFTQSLDSSFEGIGAEVSMTDGKVTIVAPFKGSPAEKAGLKPNDKILSIDGKTTEGLDLSQAVLKIRGKKGSTVALEIQRAGAKDPLKIDVIRDEIPIETVHGSVKKDNDKQIGYLEITSFSEDTAKEFTTQLNKLEKKGIDGLVIDVRGNPGGYLQSVEDILKQLVTGKKPYVQIQERDGDKQRFFSELKKQKDYPIATLIDRGSASASEILAGALKEAGGYPLVGEKSFGKGTVQQAVPMKDGSSLKLTFFKWLTPDGNWIHKKGIQPTVKVNQPDYYYATPIQIEKPLKVDTTSAQVKSAQQMLKGLGYDPKRSDGYFSKDTESAVKSFQQKNKLSVTGEIDTKTAESIETKLLEQIRSEKSDKQLQAALDLVAK</sequence>
<dbReference type="Gene3D" id="3.90.226.10">
    <property type="entry name" value="2-enoyl-CoA Hydratase, Chain A, domain 1"/>
    <property type="match status" value="1"/>
</dbReference>
<feature type="compositionally biased region" description="Basic and acidic residues" evidence="8">
    <location>
        <begin position="48"/>
        <end position="57"/>
    </location>
</feature>
<dbReference type="GO" id="GO:0004252">
    <property type="term" value="F:serine-type endopeptidase activity"/>
    <property type="evidence" value="ECO:0007669"/>
    <property type="project" value="UniProtKB-EC"/>
</dbReference>
<dbReference type="PANTHER" id="PTHR32060:SF29">
    <property type="entry name" value="CARBOXY-TERMINAL PROCESSING PROTEASE CTPB"/>
    <property type="match status" value="1"/>
</dbReference>
<dbReference type="SUPFAM" id="SSF52096">
    <property type="entry name" value="ClpP/crotonase"/>
    <property type="match status" value="1"/>
</dbReference>
<name>A0A0M0KF16_9BACI</name>
<evidence type="ECO:0000256" key="3">
    <source>
        <dbReference type="ARBA" id="ARBA00022801"/>
    </source>
</evidence>
<organism evidence="11 12">
    <name type="scientific">Priestia koreensis</name>
    <dbReference type="NCBI Taxonomy" id="284581"/>
    <lineage>
        <taxon>Bacteria</taxon>
        <taxon>Bacillati</taxon>
        <taxon>Bacillota</taxon>
        <taxon>Bacilli</taxon>
        <taxon>Bacillales</taxon>
        <taxon>Bacillaceae</taxon>
        <taxon>Priestia</taxon>
    </lineage>
</organism>
<dbReference type="CDD" id="cd06782">
    <property type="entry name" value="cpPDZ_CPP-like"/>
    <property type="match status" value="1"/>
</dbReference>
<protein>
    <recommendedName>
        <fullName evidence="6">C-terminal processing peptidase</fullName>
        <ecNumber evidence="6">3.4.21.102</ecNumber>
    </recommendedName>
</protein>
<dbReference type="PANTHER" id="PTHR32060">
    <property type="entry name" value="TAIL-SPECIFIC PROTEASE"/>
    <property type="match status" value="1"/>
</dbReference>
<dbReference type="Pfam" id="PF13180">
    <property type="entry name" value="PDZ_2"/>
    <property type="match status" value="1"/>
</dbReference>
<feature type="signal peptide" evidence="9">
    <location>
        <begin position="1"/>
        <end position="18"/>
    </location>
</feature>
<dbReference type="SUPFAM" id="SSF50156">
    <property type="entry name" value="PDZ domain-like"/>
    <property type="match status" value="1"/>
</dbReference>
<dbReference type="Gene3D" id="3.30.750.44">
    <property type="match status" value="1"/>
</dbReference>
<comment type="similarity">
    <text evidence="1 7">Belongs to the peptidase S41A family.</text>
</comment>
<evidence type="ECO:0000256" key="8">
    <source>
        <dbReference type="SAM" id="MobiDB-lite"/>
    </source>
</evidence>
<evidence type="ECO:0000256" key="1">
    <source>
        <dbReference type="ARBA" id="ARBA00009179"/>
    </source>
</evidence>
<dbReference type="Pfam" id="PF22694">
    <property type="entry name" value="CtpB_N-like"/>
    <property type="match status" value="1"/>
</dbReference>
<dbReference type="OrthoDB" id="9812068at2"/>
<dbReference type="InterPro" id="IPR036365">
    <property type="entry name" value="PGBD-like_sf"/>
</dbReference>
<dbReference type="Proteomes" id="UP000037558">
    <property type="component" value="Unassembled WGS sequence"/>
</dbReference>
<dbReference type="GO" id="GO:0007165">
    <property type="term" value="P:signal transduction"/>
    <property type="evidence" value="ECO:0007669"/>
    <property type="project" value="TreeGrafter"/>
</dbReference>
<dbReference type="PROSITE" id="PS50106">
    <property type="entry name" value="PDZ"/>
    <property type="match status" value="1"/>
</dbReference>
<comment type="catalytic activity">
    <reaction evidence="5">
        <text>The enzyme shows specific recognition of a C-terminal tripeptide, Xaa-Yaa-Zaa, in which Xaa is preferably Ala or Leu, Yaa is preferably Ala or Tyr, and Zaa is preferably Ala, but then cleaves at a variable distance from the C-terminus. A typical cleavage is -Ala-Ala-|-Arg-Ala-Ala-Lys-Glu-Asn-Tyr-Ala-Leu-Ala-Ala.</text>
        <dbReference type="EC" id="3.4.21.102"/>
    </reaction>
</comment>
<dbReference type="InterPro" id="IPR004447">
    <property type="entry name" value="Peptidase_S41A"/>
</dbReference>
<dbReference type="InterPro" id="IPR055210">
    <property type="entry name" value="CtpA/B_N"/>
</dbReference>
<dbReference type="PATRIC" id="fig|284581.3.peg.3262"/>
<dbReference type="InterPro" id="IPR036366">
    <property type="entry name" value="PGBDSf"/>
</dbReference>
<reference evidence="12" key="1">
    <citation type="submission" date="2015-08" db="EMBL/GenBank/DDBJ databases">
        <title>Fjat-14210 dsm16467.</title>
        <authorList>
            <person name="Liu B."/>
            <person name="Wang J."/>
            <person name="Zhu Y."/>
            <person name="Liu G."/>
            <person name="Chen Q."/>
            <person name="Chen Z."/>
            <person name="Lan J."/>
            <person name="Che J."/>
            <person name="Ge C."/>
            <person name="Shi H."/>
            <person name="Pan Z."/>
            <person name="Liu X."/>
        </authorList>
    </citation>
    <scope>NUCLEOTIDE SEQUENCE [LARGE SCALE GENOMIC DNA]</scope>
    <source>
        <strain evidence="12">DSM 16467</strain>
    </source>
</reference>
<dbReference type="SUPFAM" id="SSF47090">
    <property type="entry name" value="PGBD-like"/>
    <property type="match status" value="1"/>
</dbReference>
<proteinExistence type="inferred from homology"/>
<keyword evidence="9" id="KW-0732">Signal</keyword>
<dbReference type="InterPro" id="IPR002477">
    <property type="entry name" value="Peptidoglycan-bd-like"/>
</dbReference>
<feature type="chain" id="PRO_5038988739" description="C-terminal processing peptidase" evidence="9">
    <location>
        <begin position="19"/>
        <end position="488"/>
    </location>
</feature>
<evidence type="ECO:0000313" key="11">
    <source>
        <dbReference type="EMBL" id="KOO37172.1"/>
    </source>
</evidence>
<dbReference type="InterPro" id="IPR036034">
    <property type="entry name" value="PDZ_sf"/>
</dbReference>
<keyword evidence="4 7" id="KW-0720">Serine protease</keyword>
<keyword evidence="12" id="KW-1185">Reference proteome</keyword>
<evidence type="ECO:0000256" key="7">
    <source>
        <dbReference type="RuleBase" id="RU004404"/>
    </source>
</evidence>
<dbReference type="InterPro" id="IPR005151">
    <property type="entry name" value="Tail-specific_protease"/>
</dbReference>
<accession>A0A0M0KF16</accession>
<feature type="domain" description="PDZ" evidence="10">
    <location>
        <begin position="101"/>
        <end position="177"/>
    </location>
</feature>
<gene>
    <name evidence="11" type="ORF">AMD01_22060</name>
</gene>
<dbReference type="SMART" id="SM00228">
    <property type="entry name" value="PDZ"/>
    <property type="match status" value="1"/>
</dbReference>
<dbReference type="InterPro" id="IPR001478">
    <property type="entry name" value="PDZ"/>
</dbReference>
<dbReference type="EC" id="3.4.21.102" evidence="6"/>
<keyword evidence="3 7" id="KW-0378">Hydrolase</keyword>
<dbReference type="Gene3D" id="2.30.42.10">
    <property type="match status" value="1"/>
</dbReference>
<evidence type="ECO:0000256" key="2">
    <source>
        <dbReference type="ARBA" id="ARBA00022670"/>
    </source>
</evidence>
<evidence type="ECO:0000313" key="12">
    <source>
        <dbReference type="Proteomes" id="UP000037558"/>
    </source>
</evidence>
<evidence type="ECO:0000256" key="5">
    <source>
        <dbReference type="ARBA" id="ARBA00051784"/>
    </source>
</evidence>
<feature type="region of interest" description="Disordered" evidence="8">
    <location>
        <begin position="36"/>
        <end position="57"/>
    </location>
</feature>
<evidence type="ECO:0000259" key="10">
    <source>
        <dbReference type="PROSITE" id="PS50106"/>
    </source>
</evidence>
<dbReference type="FunFam" id="3.30.750.44:FF:000001">
    <property type="entry name" value="S41 family peptidase"/>
    <property type="match status" value="1"/>
</dbReference>
<dbReference type="InterPro" id="IPR029045">
    <property type="entry name" value="ClpP/crotonase-like_dom_sf"/>
</dbReference>
<dbReference type="STRING" id="284581.AMD01_22060"/>
<dbReference type="CDD" id="cd07560">
    <property type="entry name" value="Peptidase_S41_CPP"/>
    <property type="match status" value="1"/>
</dbReference>
<evidence type="ECO:0000256" key="6">
    <source>
        <dbReference type="ARBA" id="ARBA00066637"/>
    </source>
</evidence>
<dbReference type="EMBL" id="LILC01000037">
    <property type="protein sequence ID" value="KOO37172.1"/>
    <property type="molecule type" value="Genomic_DNA"/>
</dbReference>
<dbReference type="AlphaFoldDB" id="A0A0M0KF16"/>
<dbReference type="NCBIfam" id="TIGR00225">
    <property type="entry name" value="prc"/>
    <property type="match status" value="1"/>
</dbReference>
<dbReference type="Pfam" id="PF03572">
    <property type="entry name" value="Peptidase_S41"/>
    <property type="match status" value="1"/>
</dbReference>
<evidence type="ECO:0000256" key="4">
    <source>
        <dbReference type="ARBA" id="ARBA00022825"/>
    </source>
</evidence>
<dbReference type="Gene3D" id="1.10.101.10">
    <property type="entry name" value="PGBD-like superfamily/PGBD"/>
    <property type="match status" value="1"/>
</dbReference>
<keyword evidence="2 7" id="KW-0645">Protease</keyword>
<dbReference type="FunFam" id="2.30.42.10:FF:000063">
    <property type="entry name" value="Peptidase, S41 family"/>
    <property type="match status" value="1"/>
</dbReference>
<dbReference type="RefSeq" id="WP_053403602.1">
    <property type="nucleotide sequence ID" value="NZ_LILC01000037.1"/>
</dbReference>